<dbReference type="STRING" id="400682.A0A1X7UG50"/>
<evidence type="ECO:0000256" key="1">
    <source>
        <dbReference type="ARBA" id="ARBA00005298"/>
    </source>
</evidence>
<dbReference type="PANTHER" id="PTHR11188:SF17">
    <property type="entry name" value="FI21816P1"/>
    <property type="match status" value="1"/>
</dbReference>
<dbReference type="OMA" id="DCERNIN"/>
<dbReference type="InterPro" id="IPR014752">
    <property type="entry name" value="Arrestin-like_C"/>
</dbReference>
<comment type="similarity">
    <text evidence="1">Belongs to the arrestin family.</text>
</comment>
<feature type="domain" description="Arrestin C-terminal-like" evidence="2">
    <location>
        <begin position="193"/>
        <end position="325"/>
    </location>
</feature>
<evidence type="ECO:0000259" key="2">
    <source>
        <dbReference type="SMART" id="SM01017"/>
    </source>
</evidence>
<proteinExistence type="inferred from homology"/>
<dbReference type="OrthoDB" id="2333384at2759"/>
<dbReference type="eggNOG" id="KOG3780">
    <property type="taxonomic scope" value="Eukaryota"/>
</dbReference>
<evidence type="ECO:0000313" key="3">
    <source>
        <dbReference type="EnsemblMetazoa" id="Aqu2.1.26438_001"/>
    </source>
</evidence>
<dbReference type="SUPFAM" id="SSF81296">
    <property type="entry name" value="E set domains"/>
    <property type="match status" value="1"/>
</dbReference>
<dbReference type="InterPro" id="IPR014756">
    <property type="entry name" value="Ig_E-set"/>
</dbReference>
<reference evidence="4" key="1">
    <citation type="journal article" date="2010" name="Nature">
        <title>The Amphimedon queenslandica genome and the evolution of animal complexity.</title>
        <authorList>
            <person name="Srivastava M."/>
            <person name="Simakov O."/>
            <person name="Chapman J."/>
            <person name="Fahey B."/>
            <person name="Gauthier M.E."/>
            <person name="Mitros T."/>
            <person name="Richards G.S."/>
            <person name="Conaco C."/>
            <person name="Dacre M."/>
            <person name="Hellsten U."/>
            <person name="Larroux C."/>
            <person name="Putnam N.H."/>
            <person name="Stanke M."/>
            <person name="Adamska M."/>
            <person name="Darling A."/>
            <person name="Degnan S.M."/>
            <person name="Oakley T.H."/>
            <person name="Plachetzki D.C."/>
            <person name="Zhai Y."/>
            <person name="Adamski M."/>
            <person name="Calcino A."/>
            <person name="Cummins S.F."/>
            <person name="Goodstein D.M."/>
            <person name="Harris C."/>
            <person name="Jackson D.J."/>
            <person name="Leys S.P."/>
            <person name="Shu S."/>
            <person name="Woodcroft B.J."/>
            <person name="Vervoort M."/>
            <person name="Kosik K.S."/>
            <person name="Manning G."/>
            <person name="Degnan B.M."/>
            <person name="Rokhsar D.S."/>
        </authorList>
    </citation>
    <scope>NUCLEOTIDE SEQUENCE [LARGE SCALE GENOMIC DNA]</scope>
</reference>
<dbReference type="Pfam" id="PF02752">
    <property type="entry name" value="Arrestin_C"/>
    <property type="match status" value="1"/>
</dbReference>
<evidence type="ECO:0000313" key="4">
    <source>
        <dbReference type="Proteomes" id="UP000007879"/>
    </source>
</evidence>
<gene>
    <name evidence="3" type="primary">105313495</name>
</gene>
<dbReference type="AlphaFoldDB" id="A0A1X7UG50"/>
<dbReference type="InterPro" id="IPR050357">
    <property type="entry name" value="Arrestin_domain-protein"/>
</dbReference>
<dbReference type="InterPro" id="IPR011022">
    <property type="entry name" value="Arrestin_C-like"/>
</dbReference>
<dbReference type="EnsemblMetazoa" id="XM_011406977.2">
    <property type="protein sequence ID" value="XP_011405279.1"/>
    <property type="gene ID" value="LOC105313495"/>
</dbReference>
<dbReference type="Proteomes" id="UP000007879">
    <property type="component" value="Unassembled WGS sequence"/>
</dbReference>
<name>A0A1X7UG50_AMPQE</name>
<protein>
    <recommendedName>
        <fullName evidence="2">Arrestin C-terminal-like domain-containing protein</fullName>
    </recommendedName>
</protein>
<keyword evidence="4" id="KW-1185">Reference proteome</keyword>
<dbReference type="InterPro" id="IPR011021">
    <property type="entry name" value="Arrestin-like_N"/>
</dbReference>
<dbReference type="GO" id="GO:0005737">
    <property type="term" value="C:cytoplasm"/>
    <property type="evidence" value="ECO:0007669"/>
    <property type="project" value="TreeGrafter"/>
</dbReference>
<dbReference type="Gene3D" id="2.60.40.640">
    <property type="match status" value="2"/>
</dbReference>
<organism evidence="3">
    <name type="scientific">Amphimedon queenslandica</name>
    <name type="common">Sponge</name>
    <dbReference type="NCBI Taxonomy" id="400682"/>
    <lineage>
        <taxon>Eukaryota</taxon>
        <taxon>Metazoa</taxon>
        <taxon>Porifera</taxon>
        <taxon>Demospongiae</taxon>
        <taxon>Heteroscleromorpha</taxon>
        <taxon>Haplosclerida</taxon>
        <taxon>Niphatidae</taxon>
        <taxon>Amphimedon</taxon>
    </lineage>
</organism>
<dbReference type="GO" id="GO:0015031">
    <property type="term" value="P:protein transport"/>
    <property type="evidence" value="ECO:0007669"/>
    <property type="project" value="TreeGrafter"/>
</dbReference>
<dbReference type="SMART" id="SM01017">
    <property type="entry name" value="Arrestin_C"/>
    <property type="match status" value="1"/>
</dbReference>
<dbReference type="PANTHER" id="PTHR11188">
    <property type="entry name" value="ARRESTIN DOMAIN CONTAINING PROTEIN"/>
    <property type="match status" value="1"/>
</dbReference>
<dbReference type="EnsemblMetazoa" id="Aqu2.1.26438_001">
    <property type="protein sequence ID" value="Aqu2.1.26438_001"/>
    <property type="gene ID" value="Aqu2.1.26438"/>
</dbReference>
<reference evidence="3" key="2">
    <citation type="submission" date="2017-05" db="UniProtKB">
        <authorList>
            <consortium name="EnsemblMetazoa"/>
        </authorList>
    </citation>
    <scope>IDENTIFICATION</scope>
</reference>
<dbReference type="KEGG" id="aqu:105313495"/>
<accession>A0A1X7UG50</accession>
<sequence length="332" mass="37243">MKLKLEIDAPPNEHDLFYPGMILSGKLYAKSTKVHKDYESITVTLMSQVHVGVDLTKETTTTNNPHEYKTIVPDNESAFSDDSLYDTSSETVMRNSITLWQRAFVGDHFPPGNFVYHFKFTLDESSLPSYGDGRGRITHKIIGDILNEKKEVKKSAKKHFTFMNIVDANEPHLMQPAMMEVSRVLRSILWFIPGGSFNMKVTIPRTGYSPNDVIPVAVFIDNGSGREIRQVVATLLRTTMYKTKGNYTHQCHCHVSTTISNPVPAHTTANWEPPPLPVPDMISTVTGGKLTIIEIKYTIRVTAFISWAYKDIMIDIPIVIGNVQPASIATNE</sequence>
<dbReference type="Pfam" id="PF00339">
    <property type="entry name" value="Arrestin_N"/>
    <property type="match status" value="1"/>
</dbReference>
<dbReference type="InParanoid" id="A0A1X7UG50"/>